<dbReference type="RefSeq" id="WP_075834678.1">
    <property type="nucleotide sequence ID" value="NZ_MSTI01000123.1"/>
</dbReference>
<reference evidence="1 2" key="1">
    <citation type="submission" date="2017-01" db="EMBL/GenBank/DDBJ databases">
        <title>Genome Analysis of Deinococcus marmoris KOPRI26562.</title>
        <authorList>
            <person name="Kim J.H."/>
            <person name="Oh H.-M."/>
        </authorList>
    </citation>
    <scope>NUCLEOTIDE SEQUENCE [LARGE SCALE GENOMIC DNA]</scope>
    <source>
        <strain evidence="1 2">KOPRI26562</strain>
    </source>
</reference>
<protein>
    <submittedName>
        <fullName evidence="1">Uncharacterized protein</fullName>
    </submittedName>
</protein>
<dbReference type="Proteomes" id="UP000186607">
    <property type="component" value="Unassembled WGS sequence"/>
</dbReference>
<evidence type="ECO:0000313" key="1">
    <source>
        <dbReference type="EMBL" id="OLV16888.1"/>
    </source>
</evidence>
<comment type="caution">
    <text evidence="1">The sequence shown here is derived from an EMBL/GenBank/DDBJ whole genome shotgun (WGS) entry which is preliminary data.</text>
</comment>
<gene>
    <name evidence="1" type="ORF">BOO71_0010531</name>
</gene>
<dbReference type="OrthoDB" id="70014at2"/>
<keyword evidence="2" id="KW-1185">Reference proteome</keyword>
<dbReference type="EMBL" id="MSTI01000123">
    <property type="protein sequence ID" value="OLV16888.1"/>
    <property type="molecule type" value="Genomic_DNA"/>
</dbReference>
<proteinExistence type="predicted"/>
<dbReference type="STRING" id="249408.BOO71_0010531"/>
<dbReference type="AlphaFoldDB" id="A0A1U7NVD3"/>
<sequence length="111" mass="12508">MTEPIEDQTDLETTGYTRQIEIRMVFPEKIRYEKGQPIKEPGPDPERVIAALRPEVERGIQDKYGEETEVIFRVAQAPSIRVTGQFGEKAGVTGAFVQEVLDGVFENLVVE</sequence>
<accession>A0A1U7NVD3</accession>
<evidence type="ECO:0000313" key="2">
    <source>
        <dbReference type="Proteomes" id="UP000186607"/>
    </source>
</evidence>
<organism evidence="1 2">
    <name type="scientific">Deinococcus marmoris</name>
    <dbReference type="NCBI Taxonomy" id="249408"/>
    <lineage>
        <taxon>Bacteria</taxon>
        <taxon>Thermotogati</taxon>
        <taxon>Deinococcota</taxon>
        <taxon>Deinococci</taxon>
        <taxon>Deinococcales</taxon>
        <taxon>Deinococcaceae</taxon>
        <taxon>Deinococcus</taxon>
    </lineage>
</organism>
<name>A0A1U7NVD3_9DEIO</name>